<keyword evidence="1" id="KW-0175">Coiled coil</keyword>
<evidence type="ECO:0000313" key="4">
    <source>
        <dbReference type="EMBL" id="KKA17814.1"/>
    </source>
</evidence>
<feature type="compositionally biased region" description="Polar residues" evidence="2">
    <location>
        <begin position="40"/>
        <end position="61"/>
    </location>
</feature>
<sequence>MSHHYNGDDEDYFLPLEDQRVFGAGIKRKRVPFVRPSDHGTLSTTADQASSSAVRQTSEPATSVADRYLSIVLPKRRQLEKNQKLDSQEDKLRDETASAPPSLGGTTTTSPALLPPEGEESPDDKKKNTITHDETVVVSQQQKICDVCNLPLTETTTSSRVTTDGDKPRTPHEASIAHQVCLTHSHPPSHLDRARHGFRYLASYGWDPDSRLGLGAPGREGIREPIKPKVKHDTFGLGMQIDPEAVAAVQKKQQQQQEQRQKLNAKQVRLREMEAKKKSDKLREMFYRSDDVQRYLGGDV</sequence>
<organism evidence="4 5">
    <name type="scientific">Rasamsonia emersonii (strain ATCC 16479 / CBS 393.64 / IMI 116815)</name>
    <dbReference type="NCBI Taxonomy" id="1408163"/>
    <lineage>
        <taxon>Eukaryota</taxon>
        <taxon>Fungi</taxon>
        <taxon>Dikarya</taxon>
        <taxon>Ascomycota</taxon>
        <taxon>Pezizomycotina</taxon>
        <taxon>Eurotiomycetes</taxon>
        <taxon>Eurotiomycetidae</taxon>
        <taxon>Eurotiales</taxon>
        <taxon>Trichocomaceae</taxon>
        <taxon>Rasamsonia</taxon>
    </lineage>
</organism>
<proteinExistence type="predicted"/>
<feature type="compositionally biased region" description="Low complexity" evidence="2">
    <location>
        <begin position="98"/>
        <end position="116"/>
    </location>
</feature>
<evidence type="ECO:0000313" key="5">
    <source>
        <dbReference type="Proteomes" id="UP000053958"/>
    </source>
</evidence>
<dbReference type="GO" id="GO:0003676">
    <property type="term" value="F:nucleic acid binding"/>
    <property type="evidence" value="ECO:0007669"/>
    <property type="project" value="InterPro"/>
</dbReference>
<dbReference type="InterPro" id="IPR039146">
    <property type="entry name" value="GPANK1"/>
</dbReference>
<dbReference type="AlphaFoldDB" id="A0A0F4YHX2"/>
<dbReference type="Pfam" id="PF01585">
    <property type="entry name" value="G-patch"/>
    <property type="match status" value="1"/>
</dbReference>
<comment type="caution">
    <text evidence="4">The sequence shown here is derived from an EMBL/GenBank/DDBJ whole genome shotgun (WGS) entry which is preliminary data.</text>
</comment>
<evidence type="ECO:0000259" key="3">
    <source>
        <dbReference type="PROSITE" id="PS50174"/>
    </source>
</evidence>
<reference evidence="4 5" key="1">
    <citation type="submission" date="2015-04" db="EMBL/GenBank/DDBJ databases">
        <authorList>
            <person name="Heijne W.H."/>
            <person name="Fedorova N.D."/>
            <person name="Nierman W.C."/>
            <person name="Vollebregt A.W."/>
            <person name="Zhao Z."/>
            <person name="Wu L."/>
            <person name="Kumar M."/>
            <person name="Stam H."/>
            <person name="van den Berg M.A."/>
            <person name="Pel H.J."/>
        </authorList>
    </citation>
    <scope>NUCLEOTIDE SEQUENCE [LARGE SCALE GENOMIC DNA]</scope>
    <source>
        <strain evidence="4 5">CBS 393.64</strain>
    </source>
</reference>
<dbReference type="InterPro" id="IPR000467">
    <property type="entry name" value="G_patch_dom"/>
</dbReference>
<dbReference type="GeneID" id="25320507"/>
<feature type="region of interest" description="Disordered" evidence="2">
    <location>
        <begin position="34"/>
        <end position="62"/>
    </location>
</feature>
<evidence type="ECO:0000256" key="2">
    <source>
        <dbReference type="SAM" id="MobiDB-lite"/>
    </source>
</evidence>
<feature type="domain" description="G-patch" evidence="3">
    <location>
        <begin position="193"/>
        <end position="242"/>
    </location>
</feature>
<dbReference type="RefSeq" id="XP_013324426.1">
    <property type="nucleotide sequence ID" value="XM_013468972.1"/>
</dbReference>
<feature type="compositionally biased region" description="Basic and acidic residues" evidence="2">
    <location>
        <begin position="80"/>
        <end position="96"/>
    </location>
</feature>
<keyword evidence="5" id="KW-1185">Reference proteome</keyword>
<dbReference type="PANTHER" id="PTHR20923">
    <property type="entry name" value="BAT4 PROTEIN-RELATED"/>
    <property type="match status" value="1"/>
</dbReference>
<feature type="region of interest" description="Disordered" evidence="2">
    <location>
        <begin position="80"/>
        <end position="127"/>
    </location>
</feature>
<dbReference type="Proteomes" id="UP000053958">
    <property type="component" value="Unassembled WGS sequence"/>
</dbReference>
<feature type="coiled-coil region" evidence="1">
    <location>
        <begin position="246"/>
        <end position="276"/>
    </location>
</feature>
<evidence type="ECO:0000256" key="1">
    <source>
        <dbReference type="SAM" id="Coils"/>
    </source>
</evidence>
<name>A0A0F4YHX2_RASE3</name>
<accession>A0A0F4YHX2</accession>
<dbReference type="STRING" id="1408163.A0A0F4YHX2"/>
<dbReference type="PANTHER" id="PTHR20923:SF1">
    <property type="entry name" value="G PATCH DOMAIN AND ANKYRIN REPEAT-CONTAINING PROTEIN 1"/>
    <property type="match status" value="1"/>
</dbReference>
<dbReference type="PROSITE" id="PS50174">
    <property type="entry name" value="G_PATCH"/>
    <property type="match status" value="1"/>
</dbReference>
<dbReference type="OrthoDB" id="20282at2759"/>
<gene>
    <name evidence="4" type="ORF">T310_8247</name>
</gene>
<protein>
    <submittedName>
        <fullName evidence="4">G-patch domain protein</fullName>
    </submittedName>
</protein>
<dbReference type="EMBL" id="LASV01000549">
    <property type="protein sequence ID" value="KKA17814.1"/>
    <property type="molecule type" value="Genomic_DNA"/>
</dbReference>